<keyword evidence="4" id="KW-0812">Transmembrane</keyword>
<dbReference type="STRING" id="888268.A0A1E5UNT1"/>
<dbReference type="GO" id="GO:0046872">
    <property type="term" value="F:metal ion binding"/>
    <property type="evidence" value="ECO:0007669"/>
    <property type="project" value="UniProtKB-KW"/>
</dbReference>
<dbReference type="InterPro" id="IPR050295">
    <property type="entry name" value="Plant_2OG-oxidoreductases"/>
</dbReference>
<dbReference type="SUPFAM" id="SSF51197">
    <property type="entry name" value="Clavaminate synthase-like"/>
    <property type="match status" value="1"/>
</dbReference>
<sequence length="321" mass="35095">MEIPVIDLKGLTGDNSDRSRTMAQLHEACKDWGFFWLENHGVDAAIMEDVKRFVHGHYEEHLEGKFYASDLAKNLDAAAGEAYAQQVDWEAAYSIQHFPKPTSPTSRRSRRRLGTELLDTYIAQTVSLAELLPECMSLNLGLDAGHIKTTLAAPSVGTKFAMYPACPRPELDEGFLKGGTAEWVHMVRRVFVNIGDQIKVISGGVYRSGCTASPWEPAVDGHVLQPWPGCRGGAGEGGGAGVPGPYRFGDYLEYYQRTKFGDKAAGSRPSSRWSVKLKEACSGVVVVNFLSIFDSFFALSVTLNSISVSCLLVGNISLFAY</sequence>
<evidence type="ECO:0000256" key="1">
    <source>
        <dbReference type="ARBA" id="ARBA00022723"/>
    </source>
</evidence>
<feature type="transmembrane region" description="Helical" evidence="4">
    <location>
        <begin position="296"/>
        <end position="320"/>
    </location>
</feature>
<dbReference type="Pfam" id="PF14226">
    <property type="entry name" value="DIOX_N"/>
    <property type="match status" value="1"/>
</dbReference>
<evidence type="ECO:0000256" key="4">
    <source>
        <dbReference type="SAM" id="Phobius"/>
    </source>
</evidence>
<accession>A0A1E5UNT1</accession>
<keyword evidence="4" id="KW-0472">Membrane</keyword>
<evidence type="ECO:0000313" key="6">
    <source>
        <dbReference type="EMBL" id="OEL14539.1"/>
    </source>
</evidence>
<dbReference type="EMBL" id="LWDX02069699">
    <property type="protein sequence ID" value="OEL14539.1"/>
    <property type="molecule type" value="Genomic_DNA"/>
</dbReference>
<protein>
    <submittedName>
        <fullName evidence="6">1-aminocyclopropane-1-carboxylate oxidase 1</fullName>
    </submittedName>
</protein>
<dbReference type="Proteomes" id="UP000095767">
    <property type="component" value="Unassembled WGS sequence"/>
</dbReference>
<comment type="caution">
    <text evidence="6">The sequence shown here is derived from an EMBL/GenBank/DDBJ whole genome shotgun (WGS) entry which is preliminary data.</text>
</comment>
<feature type="domain" description="Non-haem dioxygenase N-terminal" evidence="5">
    <location>
        <begin position="3"/>
        <end position="106"/>
    </location>
</feature>
<dbReference type="AlphaFoldDB" id="A0A1E5UNT1"/>
<keyword evidence="7" id="KW-1185">Reference proteome</keyword>
<dbReference type="InterPro" id="IPR026992">
    <property type="entry name" value="DIOX_N"/>
</dbReference>
<dbReference type="GO" id="GO:0016491">
    <property type="term" value="F:oxidoreductase activity"/>
    <property type="evidence" value="ECO:0007669"/>
    <property type="project" value="UniProtKB-KW"/>
</dbReference>
<dbReference type="OrthoDB" id="288590at2759"/>
<keyword evidence="3" id="KW-0408">Iron</keyword>
<keyword evidence="4" id="KW-1133">Transmembrane helix</keyword>
<name>A0A1E5UNT1_9POAL</name>
<dbReference type="InterPro" id="IPR027443">
    <property type="entry name" value="IPNS-like_sf"/>
</dbReference>
<keyword evidence="2" id="KW-0560">Oxidoreductase</keyword>
<gene>
    <name evidence="6" type="ORF">BAE44_0024449</name>
</gene>
<evidence type="ECO:0000259" key="5">
    <source>
        <dbReference type="Pfam" id="PF14226"/>
    </source>
</evidence>
<organism evidence="6 7">
    <name type="scientific">Dichanthelium oligosanthes</name>
    <dbReference type="NCBI Taxonomy" id="888268"/>
    <lineage>
        <taxon>Eukaryota</taxon>
        <taxon>Viridiplantae</taxon>
        <taxon>Streptophyta</taxon>
        <taxon>Embryophyta</taxon>
        <taxon>Tracheophyta</taxon>
        <taxon>Spermatophyta</taxon>
        <taxon>Magnoliopsida</taxon>
        <taxon>Liliopsida</taxon>
        <taxon>Poales</taxon>
        <taxon>Poaceae</taxon>
        <taxon>PACMAD clade</taxon>
        <taxon>Panicoideae</taxon>
        <taxon>Panicodae</taxon>
        <taxon>Paniceae</taxon>
        <taxon>Dichantheliinae</taxon>
        <taxon>Dichanthelium</taxon>
    </lineage>
</organism>
<reference evidence="6 7" key="1">
    <citation type="submission" date="2016-09" db="EMBL/GenBank/DDBJ databases">
        <title>The draft genome of Dichanthelium oligosanthes: A C3 panicoid grass species.</title>
        <authorList>
            <person name="Studer A.J."/>
            <person name="Schnable J.C."/>
            <person name="Brutnell T.P."/>
        </authorList>
    </citation>
    <scope>NUCLEOTIDE SEQUENCE [LARGE SCALE GENOMIC DNA]</scope>
    <source>
        <strain evidence="7">cv. Kellogg 1175</strain>
        <tissue evidence="6">Leaf</tissue>
    </source>
</reference>
<dbReference type="PANTHER" id="PTHR47991">
    <property type="entry name" value="OXOGLUTARATE/IRON-DEPENDENT DIOXYGENASE"/>
    <property type="match status" value="1"/>
</dbReference>
<proteinExistence type="predicted"/>
<evidence type="ECO:0000256" key="3">
    <source>
        <dbReference type="ARBA" id="ARBA00023004"/>
    </source>
</evidence>
<keyword evidence="1" id="KW-0479">Metal-binding</keyword>
<dbReference type="Gene3D" id="2.60.120.330">
    <property type="entry name" value="B-lactam Antibiotic, Isopenicillin N Synthase, Chain"/>
    <property type="match status" value="1"/>
</dbReference>
<evidence type="ECO:0000256" key="2">
    <source>
        <dbReference type="ARBA" id="ARBA00023002"/>
    </source>
</evidence>
<evidence type="ECO:0000313" key="7">
    <source>
        <dbReference type="Proteomes" id="UP000095767"/>
    </source>
</evidence>